<dbReference type="Gene3D" id="3.40.50.12780">
    <property type="entry name" value="N-terminal domain of ligase-like"/>
    <property type="match status" value="1"/>
</dbReference>
<dbReference type="InterPro" id="IPR042099">
    <property type="entry name" value="ANL_N_sf"/>
</dbReference>
<dbReference type="GO" id="GO:0016878">
    <property type="term" value="F:acid-thiol ligase activity"/>
    <property type="evidence" value="ECO:0007669"/>
    <property type="project" value="UniProtKB-ARBA"/>
</dbReference>
<evidence type="ECO:0000313" key="3">
    <source>
        <dbReference type="EMBL" id="RJX70756.1"/>
    </source>
</evidence>
<dbReference type="PANTHER" id="PTHR43767">
    <property type="entry name" value="LONG-CHAIN-FATTY-ACID--COA LIGASE"/>
    <property type="match status" value="1"/>
</dbReference>
<reference evidence="3 4" key="1">
    <citation type="submission" date="2018-09" db="EMBL/GenBank/DDBJ databases">
        <title>Altererythrobacter sp.Ery1 and Ery12, the genome sequencing of novel strains in genus Alterythrobacter.</title>
        <authorList>
            <person name="Cheng H."/>
            <person name="Wu Y.-H."/>
            <person name="Fang C."/>
            <person name="Xu X.-W."/>
        </authorList>
    </citation>
    <scope>NUCLEOTIDE SEQUENCE [LARGE SCALE GENOMIC DNA]</scope>
    <source>
        <strain evidence="3 4">Ery12</strain>
    </source>
</reference>
<dbReference type="SUPFAM" id="SSF56801">
    <property type="entry name" value="Acetyl-CoA synthetase-like"/>
    <property type="match status" value="1"/>
</dbReference>
<dbReference type="AlphaFoldDB" id="A0A419R542"/>
<dbReference type="InterPro" id="IPR000873">
    <property type="entry name" value="AMP-dep_synth/lig_dom"/>
</dbReference>
<proteinExistence type="predicted"/>
<comment type="caution">
    <text evidence="3">The sequence shown here is derived from an EMBL/GenBank/DDBJ whole genome shotgun (WGS) entry which is preliminary data.</text>
</comment>
<dbReference type="Proteomes" id="UP000284322">
    <property type="component" value="Unassembled WGS sequence"/>
</dbReference>
<organism evidence="3 4">
    <name type="scientific">Tsuneonella suprasediminis</name>
    <dbReference type="NCBI Taxonomy" id="2306996"/>
    <lineage>
        <taxon>Bacteria</taxon>
        <taxon>Pseudomonadati</taxon>
        <taxon>Pseudomonadota</taxon>
        <taxon>Alphaproteobacteria</taxon>
        <taxon>Sphingomonadales</taxon>
        <taxon>Erythrobacteraceae</taxon>
        <taxon>Tsuneonella</taxon>
    </lineage>
</organism>
<dbReference type="Pfam" id="PF00501">
    <property type="entry name" value="AMP-binding"/>
    <property type="match status" value="1"/>
</dbReference>
<dbReference type="EMBL" id="RAHJ01000005">
    <property type="protein sequence ID" value="RJX70756.1"/>
    <property type="molecule type" value="Genomic_DNA"/>
</dbReference>
<dbReference type="PANTHER" id="PTHR43767:SF1">
    <property type="entry name" value="NONRIBOSOMAL PEPTIDE SYNTHASE PES1 (EUROFUNG)-RELATED"/>
    <property type="match status" value="1"/>
</dbReference>
<feature type="domain" description="AMP-binding enzyme C-terminal" evidence="2">
    <location>
        <begin position="492"/>
        <end position="567"/>
    </location>
</feature>
<evidence type="ECO:0000259" key="2">
    <source>
        <dbReference type="Pfam" id="PF13193"/>
    </source>
</evidence>
<evidence type="ECO:0000313" key="4">
    <source>
        <dbReference type="Proteomes" id="UP000284322"/>
    </source>
</evidence>
<gene>
    <name evidence="3" type="ORF">D6858_01900</name>
</gene>
<sequence>MPFDGRRILLAGLGLTMETIDNVYADGAWPPISSLKDIAAIESLPFRQRIPFSATYELLQNSAARFPNEPALTVLPEGKPSDCDRTYTYSEFLEVVTRSANYFRTLGVTYDSAISILLPNIAAFQFALWGGETAGRANPINPLLDTAAIGAMLVAANSKVLITMPPGHPSGLFEKARAASGNGVTLVVVSETPHDGAEADFWADLQQMDGAKLTFPLSENHDTIASLYHTGGTTGEVKLVTHTHGNELANAWQTACCFAFTANDVVFNAAPLFHVTGTVLLSLAPFSVGSHVVMGGPDGFRCRETIASFWNIIETYGVSVFCSVPTVYSSLLDNPPAQHDISSLRFGICGAAPLPPPIASAFEQRTGATIIEGYGMTETCSTSIVNPRDGTRKLGSIGIRAPYQDVRIAILDENGSFVRDAKTGEGGALLLRGPNVTPGYLPASSELNDRPLPDWLDTGDTARMDEQGFVFLTGRTKDLIIRSGHNIDPAIVENALIDHPSVAAVAAVGKPDAYAGELPVAFVVTAPGETIVEEDLLAFARERVSERPAAPSDIYFVDALPMTAVGKVYKPALRLEATRRACWALLGPEFGQRLDDVRATSDPARGLVVKVIIQGEPDRSAIDAVSRILSPLPLTHEVSWDI</sequence>
<keyword evidence="4" id="KW-1185">Reference proteome</keyword>
<dbReference type="NCBIfam" id="NF005714">
    <property type="entry name" value="PRK07529.1"/>
    <property type="match status" value="1"/>
</dbReference>
<accession>A0A419R542</accession>
<name>A0A419R542_9SPHN</name>
<dbReference type="InterPro" id="IPR020845">
    <property type="entry name" value="AMP-binding_CS"/>
</dbReference>
<dbReference type="InterPro" id="IPR050237">
    <property type="entry name" value="ATP-dep_AMP-bd_enzyme"/>
</dbReference>
<protein>
    <submittedName>
        <fullName evidence="3">Acyl-CoA synthetase</fullName>
    </submittedName>
</protein>
<dbReference type="OrthoDB" id="9803968at2"/>
<feature type="domain" description="AMP-dependent synthetase/ligase" evidence="1">
    <location>
        <begin position="60"/>
        <end position="441"/>
    </location>
</feature>
<dbReference type="InterPro" id="IPR025110">
    <property type="entry name" value="AMP-bd_C"/>
</dbReference>
<evidence type="ECO:0000259" key="1">
    <source>
        <dbReference type="Pfam" id="PF00501"/>
    </source>
</evidence>
<dbReference type="InterPro" id="IPR045851">
    <property type="entry name" value="AMP-bd_C_sf"/>
</dbReference>
<dbReference type="PROSITE" id="PS00455">
    <property type="entry name" value="AMP_BINDING"/>
    <property type="match status" value="1"/>
</dbReference>
<dbReference type="Pfam" id="PF13193">
    <property type="entry name" value="AMP-binding_C"/>
    <property type="match status" value="1"/>
</dbReference>
<dbReference type="Gene3D" id="3.30.300.30">
    <property type="match status" value="1"/>
</dbReference>